<name>A0A6M5YAF4_9BACT</name>
<evidence type="ECO:0000313" key="2">
    <source>
        <dbReference type="Proteomes" id="UP000502756"/>
    </source>
</evidence>
<evidence type="ECO:0000313" key="1">
    <source>
        <dbReference type="EMBL" id="QJW90504.1"/>
    </source>
</evidence>
<evidence type="ECO:0008006" key="3">
    <source>
        <dbReference type="Google" id="ProtNLM"/>
    </source>
</evidence>
<dbReference type="Proteomes" id="UP000502756">
    <property type="component" value="Chromosome"/>
</dbReference>
<dbReference type="KEGG" id="stae:HNV11_14510"/>
<proteinExistence type="predicted"/>
<gene>
    <name evidence="1" type="ORF">HNV11_14510</name>
</gene>
<dbReference type="Gene3D" id="2.40.160.60">
    <property type="entry name" value="Outer membrane protein transport protein (OMPP1/FadL/TodX)"/>
    <property type="match status" value="1"/>
</dbReference>
<organism evidence="1 2">
    <name type="scientific">Spirosoma taeanense</name>
    <dbReference type="NCBI Taxonomy" id="2735870"/>
    <lineage>
        <taxon>Bacteria</taxon>
        <taxon>Pseudomonadati</taxon>
        <taxon>Bacteroidota</taxon>
        <taxon>Cytophagia</taxon>
        <taxon>Cytophagales</taxon>
        <taxon>Cytophagaceae</taxon>
        <taxon>Spirosoma</taxon>
    </lineage>
</organism>
<keyword evidence="2" id="KW-1185">Reference proteome</keyword>
<protein>
    <recommendedName>
        <fullName evidence="3">Long-subunit fatty acid transport protein</fullName>
    </recommendedName>
</protein>
<dbReference type="RefSeq" id="WP_171740348.1">
    <property type="nucleotide sequence ID" value="NZ_CP053435.1"/>
</dbReference>
<dbReference type="AlphaFoldDB" id="A0A6M5YAF4"/>
<accession>A0A6M5YAF4</accession>
<reference evidence="1 2" key="1">
    <citation type="submission" date="2020-05" db="EMBL/GenBank/DDBJ databases">
        <title>Genome sequencing of Spirosoma sp. TS118.</title>
        <authorList>
            <person name="Lee J.-H."/>
            <person name="Jeong S."/>
            <person name="Zhao L."/>
            <person name="Jung J.-H."/>
            <person name="Kim M.-K."/>
            <person name="Lim S."/>
        </authorList>
    </citation>
    <scope>NUCLEOTIDE SEQUENCE [LARGE SCALE GENOMIC DNA]</scope>
    <source>
        <strain evidence="1 2">TS118</strain>
    </source>
</reference>
<sequence>MKKISFLFVTALITQASFGQGPAVDYADDAFRYSDQVINGTARFRGMGGNQTALGGDASSIFGNPAGLGFYNRSELSISPSFNITSNQSNFLGSSTTGLKNKGSVGQFSLVLAGGNNGSRRWRRSALGISYSQSLNFNETIDAAGLNRNNNSSFLQQYINDANARNINSTDLDNEYNSNTNSAASGAGAAYQLYLINPTEYNNGSAGPPYTRFDNSPNQPLNQRATLTRTGAQSQWTIAYSGNLDDKLYIGGALALTRLRYNSDYTLNESVQSSRAFSGYSRNSVLDVTGNGIQLSFGLIYKLDPSLQIGASLHSPSFYGVREDYSQTLSAQAINPNLQTNNNNIAIAPEPTFTYSLTSPFRTSGGVTYFLGKNKIGLITASAEYVGYGGMRVRTTEFDVQGNTDFRNDVRLAVQDRYQNVVNFRAGAEVRAGLLRLRAGAGYFPTAYKLNLFRVVPEDRAKVLFTAGLGIRNERFFADIAGSYYTFKSGLAPYELPNDQDTPTVATSAQRTNVTLSVGVFF</sequence>
<dbReference type="SUPFAM" id="SSF56935">
    <property type="entry name" value="Porins"/>
    <property type="match status" value="1"/>
</dbReference>
<dbReference type="EMBL" id="CP053435">
    <property type="protein sequence ID" value="QJW90504.1"/>
    <property type="molecule type" value="Genomic_DNA"/>
</dbReference>